<protein>
    <submittedName>
        <fullName evidence="6">Lipopolysaccharide transport system ATP-binding protein</fullName>
    </submittedName>
</protein>
<dbReference type="CDD" id="cd03220">
    <property type="entry name" value="ABC_KpsT_Wzt"/>
    <property type="match status" value="1"/>
</dbReference>
<keyword evidence="2" id="KW-0813">Transport</keyword>
<dbReference type="Pfam" id="PF14524">
    <property type="entry name" value="Wzt_C"/>
    <property type="match status" value="1"/>
</dbReference>
<dbReference type="InterPro" id="IPR003439">
    <property type="entry name" value="ABC_transporter-like_ATP-bd"/>
</dbReference>
<gene>
    <name evidence="6" type="ORF">FHY32_002229</name>
</gene>
<evidence type="ECO:0000256" key="4">
    <source>
        <dbReference type="ARBA" id="ARBA00022840"/>
    </source>
</evidence>
<dbReference type="GO" id="GO:0016887">
    <property type="term" value="F:ATP hydrolysis activity"/>
    <property type="evidence" value="ECO:0007669"/>
    <property type="project" value="InterPro"/>
</dbReference>
<dbReference type="PROSITE" id="PS50893">
    <property type="entry name" value="ABC_TRANSPORTER_2"/>
    <property type="match status" value="1"/>
</dbReference>
<dbReference type="PANTHER" id="PTHR46743:SF2">
    <property type="entry name" value="TEICHOIC ACIDS EXPORT ATP-BINDING PROTEIN TAGH"/>
    <property type="match status" value="1"/>
</dbReference>
<dbReference type="SMART" id="SM00382">
    <property type="entry name" value="AAA"/>
    <property type="match status" value="1"/>
</dbReference>
<dbReference type="GO" id="GO:0005524">
    <property type="term" value="F:ATP binding"/>
    <property type="evidence" value="ECO:0007669"/>
    <property type="project" value="UniProtKB-KW"/>
</dbReference>
<dbReference type="Gene3D" id="3.40.50.300">
    <property type="entry name" value="P-loop containing nucleotide triphosphate hydrolases"/>
    <property type="match status" value="1"/>
</dbReference>
<dbReference type="InterPro" id="IPR003593">
    <property type="entry name" value="AAA+_ATPase"/>
</dbReference>
<evidence type="ECO:0000256" key="3">
    <source>
        <dbReference type="ARBA" id="ARBA00022741"/>
    </source>
</evidence>
<dbReference type="GO" id="GO:0016020">
    <property type="term" value="C:membrane"/>
    <property type="evidence" value="ECO:0007669"/>
    <property type="project" value="InterPro"/>
</dbReference>
<comment type="similarity">
    <text evidence="1">Belongs to the ABC transporter superfamily.</text>
</comment>
<dbReference type="CDD" id="cd10147">
    <property type="entry name" value="Wzt_C-like"/>
    <property type="match status" value="1"/>
</dbReference>
<evidence type="ECO:0000313" key="6">
    <source>
        <dbReference type="EMBL" id="MBB4723874.1"/>
    </source>
</evidence>
<dbReference type="GO" id="GO:0140359">
    <property type="term" value="F:ABC-type transporter activity"/>
    <property type="evidence" value="ECO:0007669"/>
    <property type="project" value="InterPro"/>
</dbReference>
<proteinExistence type="inferred from homology"/>
<dbReference type="InterPro" id="IPR050683">
    <property type="entry name" value="Bact_Polysacc_Export_ATP-bd"/>
</dbReference>
<keyword evidence="4 6" id="KW-0067">ATP-binding</keyword>
<dbReference type="Proteomes" id="UP000576603">
    <property type="component" value="Unassembled WGS sequence"/>
</dbReference>
<evidence type="ECO:0000313" key="7">
    <source>
        <dbReference type="Proteomes" id="UP000576603"/>
    </source>
</evidence>
<sequence>MSSELQVAPHVVNPISGDADLIVDARGVGKCYHIYDRPSHRLLQGLVGGSRRYYREFWALRGADLQVRRGQTVGLIGRNGSGKSTFLQMIAGTLTPTEGSIQVKGRVAALLELGSGFNPEFTGRENVYLNAAILGLSKEEVDSALDRILAFADIGAFIDQPIRSYSSGMVVRLAFAVQAQVHPQLLIVDEALSVGDAKFQAKCFARLKQLKDDGASILLVSHSADQIVQHCEFAQLLDSGRVLRQGKPKDVVNAYYNLLFGSGDTDALSSDAGERAAEAPFEETVPFSGADSSYESRPNYNPNEFRWGDAAVRITDFELRSAQTLYPPILESGQEVRLVVRMVFDREVVRPIIGFTLKTAEGVVVYGTNSEYKPLPAFIAGGIAGSTVDVVAVFRCDLADGDYFLSVGVASRGEEDVVPHDRRYDSIHFKVINADFFGMGGLDMRLEMAAPRQSG</sequence>
<dbReference type="InterPro" id="IPR015860">
    <property type="entry name" value="ABC_transpr_TagH-like"/>
</dbReference>
<dbReference type="Gene3D" id="2.70.50.60">
    <property type="entry name" value="abc- transporter (atp binding component) like domain"/>
    <property type="match status" value="1"/>
</dbReference>
<keyword evidence="3" id="KW-0547">Nucleotide-binding</keyword>
<reference evidence="6 7" key="1">
    <citation type="submission" date="2020-08" db="EMBL/GenBank/DDBJ databases">
        <title>Studying the diversity of plant-associated saprophytic bacteria and their role in host health and plant-pathogen interactions.</title>
        <authorList>
            <person name="Potnis N."/>
        </authorList>
    </citation>
    <scope>NUCLEOTIDE SEQUENCE [LARGE SCALE GENOMIC DNA]</scope>
    <source>
        <strain evidence="6 7">CFBP 7922</strain>
    </source>
</reference>
<evidence type="ECO:0000256" key="2">
    <source>
        <dbReference type="ARBA" id="ARBA00022448"/>
    </source>
</evidence>
<accession>A0AAW3U576</accession>
<evidence type="ECO:0000259" key="5">
    <source>
        <dbReference type="PROSITE" id="PS50893"/>
    </source>
</evidence>
<feature type="domain" description="ABC transporter" evidence="5">
    <location>
        <begin position="41"/>
        <end position="264"/>
    </location>
</feature>
<dbReference type="InterPro" id="IPR027417">
    <property type="entry name" value="P-loop_NTPase"/>
</dbReference>
<comment type="caution">
    <text evidence="6">The sequence shown here is derived from an EMBL/GenBank/DDBJ whole genome shotgun (WGS) entry which is preliminary data.</text>
</comment>
<dbReference type="Pfam" id="PF00005">
    <property type="entry name" value="ABC_tran"/>
    <property type="match status" value="1"/>
</dbReference>
<name>A0AAW3U576_XANEU</name>
<dbReference type="AlphaFoldDB" id="A0AAW3U576"/>
<dbReference type="PANTHER" id="PTHR46743">
    <property type="entry name" value="TEICHOIC ACIDS EXPORT ATP-BINDING PROTEIN TAGH"/>
    <property type="match status" value="1"/>
</dbReference>
<dbReference type="InterPro" id="IPR029439">
    <property type="entry name" value="Wzt_C"/>
</dbReference>
<evidence type="ECO:0000256" key="1">
    <source>
        <dbReference type="ARBA" id="ARBA00005417"/>
    </source>
</evidence>
<dbReference type="EMBL" id="JACHNL010000004">
    <property type="protein sequence ID" value="MBB4723874.1"/>
    <property type="molecule type" value="Genomic_DNA"/>
</dbReference>
<dbReference type="RefSeq" id="WP_184421058.1">
    <property type="nucleotide sequence ID" value="NZ_JACHNK010000004.1"/>
</dbReference>
<organism evidence="6 7">
    <name type="scientific">Xanthomonas euvesicatoria</name>
    <dbReference type="NCBI Taxonomy" id="456327"/>
    <lineage>
        <taxon>Bacteria</taxon>
        <taxon>Pseudomonadati</taxon>
        <taxon>Pseudomonadota</taxon>
        <taxon>Gammaproteobacteria</taxon>
        <taxon>Lysobacterales</taxon>
        <taxon>Lysobacteraceae</taxon>
        <taxon>Xanthomonas</taxon>
    </lineage>
</organism>
<dbReference type="SUPFAM" id="SSF52540">
    <property type="entry name" value="P-loop containing nucleoside triphosphate hydrolases"/>
    <property type="match status" value="1"/>
</dbReference>